<evidence type="ECO:0000313" key="1">
    <source>
        <dbReference type="EMBL" id="MDO6456214.1"/>
    </source>
</evidence>
<dbReference type="EMBL" id="FORY01000001">
    <property type="protein sequence ID" value="SFJ01083.1"/>
    <property type="molecule type" value="Genomic_DNA"/>
</dbReference>
<dbReference type="Proteomes" id="UP001169823">
    <property type="component" value="Unassembled WGS sequence"/>
</dbReference>
<dbReference type="EMBL" id="JAUOPJ010000003">
    <property type="protein sequence ID" value="MDO6456214.1"/>
    <property type="molecule type" value="Genomic_DNA"/>
</dbReference>
<protein>
    <submittedName>
        <fullName evidence="2">Uncharacterized protein</fullName>
    </submittedName>
</protein>
<keyword evidence="3" id="KW-1185">Reference proteome</keyword>
<evidence type="ECO:0000313" key="3">
    <source>
        <dbReference type="Proteomes" id="UP000183299"/>
    </source>
</evidence>
<dbReference type="OrthoDB" id="7679210at2"/>
<dbReference type="GeneID" id="98663646"/>
<organism evidence="2 3">
    <name type="scientific">Celeribacter halophilus</name>
    <dbReference type="NCBI Taxonomy" id="576117"/>
    <lineage>
        <taxon>Bacteria</taxon>
        <taxon>Pseudomonadati</taxon>
        <taxon>Pseudomonadota</taxon>
        <taxon>Alphaproteobacteria</taxon>
        <taxon>Rhodobacterales</taxon>
        <taxon>Roseobacteraceae</taxon>
        <taxon>Celeribacter</taxon>
    </lineage>
</organism>
<reference evidence="1" key="2">
    <citation type="submission" date="2023-07" db="EMBL/GenBank/DDBJ databases">
        <title>Genome content predicts the carbon catabolic preferences of heterotrophic bacteria.</title>
        <authorList>
            <person name="Gralka M."/>
        </authorList>
    </citation>
    <scope>NUCLEOTIDE SEQUENCE</scope>
    <source>
        <strain evidence="1">I2M02</strain>
    </source>
</reference>
<dbReference type="AlphaFoldDB" id="A0A1I3MVS4"/>
<dbReference type="Proteomes" id="UP000183299">
    <property type="component" value="Unassembled WGS sequence"/>
</dbReference>
<proteinExistence type="predicted"/>
<gene>
    <name evidence="1" type="ORF">Q4494_03910</name>
    <name evidence="2" type="ORF">SAMN04488138_101172</name>
</gene>
<reference evidence="2 3" key="1">
    <citation type="submission" date="2016-10" db="EMBL/GenBank/DDBJ databases">
        <authorList>
            <person name="de Groot N.N."/>
        </authorList>
    </citation>
    <scope>NUCLEOTIDE SEQUENCE [LARGE SCALE GENOMIC DNA]</scope>
    <source>
        <strain evidence="2 3">CGMCC 1.8891</strain>
    </source>
</reference>
<dbReference type="RefSeq" id="WP_066603188.1">
    <property type="nucleotide sequence ID" value="NZ_FORY01000001.1"/>
</dbReference>
<evidence type="ECO:0000313" key="2">
    <source>
        <dbReference type="EMBL" id="SFJ01083.1"/>
    </source>
</evidence>
<accession>A0A1I3MVS4</accession>
<sequence length="77" mass="8993">MLQDKKNELDSEKQKKVLTRLVKELSEAKPEFYYKSTPEIAVLLKDQIEAGKSLNGEERHLMQRLSLRDIEVILSLH</sequence>
<name>A0A1I3MVS4_9RHOB</name>